<accession>A0ABY1L0H3</accession>
<reference evidence="2 3" key="1">
    <citation type="submission" date="2017-01" db="EMBL/GenBank/DDBJ databases">
        <authorList>
            <person name="Varghese N."/>
            <person name="Submissions S."/>
        </authorList>
    </citation>
    <scope>NUCLEOTIDE SEQUENCE [LARGE SCALE GENOMIC DNA]</scope>
    <source>
        <strain evidence="2 3">DSM 2061</strain>
    </source>
</reference>
<feature type="transmembrane region" description="Helical" evidence="1">
    <location>
        <begin position="86"/>
        <end position="110"/>
    </location>
</feature>
<feature type="transmembrane region" description="Helical" evidence="1">
    <location>
        <begin position="122"/>
        <end position="142"/>
    </location>
</feature>
<keyword evidence="3" id="KW-1185">Reference proteome</keyword>
<organism evidence="2 3">
    <name type="scientific">Zobellia uliginosa</name>
    <dbReference type="NCBI Taxonomy" id="143224"/>
    <lineage>
        <taxon>Bacteria</taxon>
        <taxon>Pseudomonadati</taxon>
        <taxon>Bacteroidota</taxon>
        <taxon>Flavobacteriia</taxon>
        <taxon>Flavobacteriales</taxon>
        <taxon>Flavobacteriaceae</taxon>
        <taxon>Zobellia</taxon>
    </lineage>
</organism>
<evidence type="ECO:0000313" key="2">
    <source>
        <dbReference type="EMBL" id="SIS86385.1"/>
    </source>
</evidence>
<name>A0ABY1L0H3_9FLAO</name>
<evidence type="ECO:0000256" key="1">
    <source>
        <dbReference type="SAM" id="Phobius"/>
    </source>
</evidence>
<evidence type="ECO:0008006" key="4">
    <source>
        <dbReference type="Google" id="ProtNLM"/>
    </source>
</evidence>
<sequence>MYQALTFGHSVVRWLVLLSLLYSIYRAYRGYFQNLNFSKHDNRVRHWTATLAHIQLLIGILLYTQSPIVSYFWKHTDEALEHIDTTFFGLIHMVLMLLAIVLLTIGSALAKRKPSDREKFKTQLLWFSVALTIIFIAIPWPFSPFANRPYFR</sequence>
<comment type="caution">
    <text evidence="2">The sequence shown here is derived from an EMBL/GenBank/DDBJ whole genome shotgun (WGS) entry which is preliminary data.</text>
</comment>
<keyword evidence="1" id="KW-0472">Membrane</keyword>
<keyword evidence="1" id="KW-0812">Transmembrane</keyword>
<proteinExistence type="predicted"/>
<protein>
    <recommendedName>
        <fullName evidence="4">Cytochrome b561</fullName>
    </recommendedName>
</protein>
<keyword evidence="1" id="KW-1133">Transmembrane helix</keyword>
<feature type="transmembrane region" description="Helical" evidence="1">
    <location>
        <begin position="6"/>
        <end position="25"/>
    </location>
</feature>
<gene>
    <name evidence="2" type="ORF">SAMN05421766_104468</name>
</gene>
<dbReference type="Proteomes" id="UP000185728">
    <property type="component" value="Unassembled WGS sequence"/>
</dbReference>
<evidence type="ECO:0000313" key="3">
    <source>
        <dbReference type="Proteomes" id="UP000185728"/>
    </source>
</evidence>
<dbReference type="RefSeq" id="WP_076455972.1">
    <property type="nucleotide sequence ID" value="NZ_FTOB01000004.1"/>
</dbReference>
<dbReference type="EMBL" id="FTOB01000004">
    <property type="protein sequence ID" value="SIS86385.1"/>
    <property type="molecule type" value="Genomic_DNA"/>
</dbReference>
<feature type="transmembrane region" description="Helical" evidence="1">
    <location>
        <begin position="46"/>
        <end position="66"/>
    </location>
</feature>